<evidence type="ECO:0000313" key="7">
    <source>
        <dbReference type="EMBL" id="PNT61999.1"/>
    </source>
</evidence>
<proteinExistence type="predicted"/>
<keyword evidence="6" id="KW-0325">Glycoprotein</keyword>
<dbReference type="Gene3D" id="3.80.10.10">
    <property type="entry name" value="Ribonuclease Inhibitor"/>
    <property type="match status" value="1"/>
</dbReference>
<evidence type="ECO:0000256" key="1">
    <source>
        <dbReference type="ARBA" id="ARBA00004479"/>
    </source>
</evidence>
<evidence type="ECO:0000256" key="4">
    <source>
        <dbReference type="ARBA" id="ARBA00022989"/>
    </source>
</evidence>
<keyword evidence="4" id="KW-1133">Transmembrane helix</keyword>
<keyword evidence="2" id="KW-0812">Transmembrane</keyword>
<evidence type="ECO:0000256" key="3">
    <source>
        <dbReference type="ARBA" id="ARBA00022729"/>
    </source>
</evidence>
<organism evidence="7">
    <name type="scientific">Brachypodium distachyon</name>
    <name type="common">Purple false brome</name>
    <name type="synonym">Trachynia distachya</name>
    <dbReference type="NCBI Taxonomy" id="15368"/>
    <lineage>
        <taxon>Eukaryota</taxon>
        <taxon>Viridiplantae</taxon>
        <taxon>Streptophyta</taxon>
        <taxon>Embryophyta</taxon>
        <taxon>Tracheophyta</taxon>
        <taxon>Spermatophyta</taxon>
        <taxon>Magnoliopsida</taxon>
        <taxon>Liliopsida</taxon>
        <taxon>Poales</taxon>
        <taxon>Poaceae</taxon>
        <taxon>BOP clade</taxon>
        <taxon>Pooideae</taxon>
        <taxon>Stipodae</taxon>
        <taxon>Brachypodieae</taxon>
        <taxon>Brachypodium</taxon>
    </lineage>
</organism>
<evidence type="ECO:0000313" key="9">
    <source>
        <dbReference type="Proteomes" id="UP000008810"/>
    </source>
</evidence>
<dbReference type="EMBL" id="CM000884">
    <property type="protein sequence ID" value="PNT61999.1"/>
    <property type="molecule type" value="Genomic_DNA"/>
</dbReference>
<evidence type="ECO:0000256" key="6">
    <source>
        <dbReference type="ARBA" id="ARBA00023180"/>
    </source>
</evidence>
<accession>A0A2K2CJ00</accession>
<evidence type="ECO:0000256" key="5">
    <source>
        <dbReference type="ARBA" id="ARBA00023136"/>
    </source>
</evidence>
<evidence type="ECO:0000256" key="2">
    <source>
        <dbReference type="ARBA" id="ARBA00022692"/>
    </source>
</evidence>
<dbReference type="EnsemblPlants" id="PNT61999">
    <property type="protein sequence ID" value="PNT61999"/>
    <property type="gene ID" value="BRADI_5g23950v3"/>
</dbReference>
<dbReference type="InterPro" id="IPR046956">
    <property type="entry name" value="RLP23-like"/>
</dbReference>
<dbReference type="Proteomes" id="UP000008810">
    <property type="component" value="Chromosome 5"/>
</dbReference>
<dbReference type="InterPro" id="IPR032675">
    <property type="entry name" value="LRR_dom_sf"/>
</dbReference>
<dbReference type="PRINTS" id="PR00019">
    <property type="entry name" value="LEURICHRPT"/>
</dbReference>
<dbReference type="InParanoid" id="A0A2K2CJ00"/>
<comment type="subcellular location">
    <subcellularLocation>
        <location evidence="1">Membrane</location>
        <topology evidence="1">Single-pass type I membrane protein</topology>
    </subcellularLocation>
</comment>
<dbReference type="GO" id="GO:0016020">
    <property type="term" value="C:membrane"/>
    <property type="evidence" value="ECO:0007669"/>
    <property type="project" value="UniProtKB-SubCell"/>
</dbReference>
<evidence type="ECO:0008006" key="10">
    <source>
        <dbReference type="Google" id="ProtNLM"/>
    </source>
</evidence>
<dbReference type="PANTHER" id="PTHR48063">
    <property type="entry name" value="LRR RECEPTOR-LIKE KINASE"/>
    <property type="match status" value="1"/>
</dbReference>
<reference evidence="7 8" key="1">
    <citation type="journal article" date="2010" name="Nature">
        <title>Genome sequencing and analysis of the model grass Brachypodium distachyon.</title>
        <authorList>
            <consortium name="International Brachypodium Initiative"/>
        </authorList>
    </citation>
    <scope>NUCLEOTIDE SEQUENCE [LARGE SCALE GENOMIC DNA]</scope>
    <source>
        <strain evidence="7 8">Bd21</strain>
    </source>
</reference>
<reference evidence="8" key="3">
    <citation type="submission" date="2018-08" db="UniProtKB">
        <authorList>
            <consortium name="EnsemblPlants"/>
        </authorList>
    </citation>
    <scope>IDENTIFICATION</scope>
    <source>
        <strain evidence="8">cv. Bd21</strain>
    </source>
</reference>
<sequence>MAGGLPGAAFENLRNLQELSMSVNNFNGNLPESLFSLPRLKILVLSVNLFVEPIPISSSSGLISLEVLDLSNNYLNGTLPFSAFKSIGKLNVGRNQFSGSLPPSLFAPPHLKFLDLSFNNFEGPFPISLSSEPVPLEVLCLSGNNLSGALPTEQETGLEGKITPSLCKLVYLRIIDLAHNKLSGSLPSCIGNISFNGDTDDQFFAPAFWASDSYNSFYGLRDFTFATKGNFYTYGRSFFVLMSGIDLSANMLDGEIPRS</sequence>
<dbReference type="AlphaFoldDB" id="A0A2K2CJ00"/>
<dbReference type="SUPFAM" id="SSF52058">
    <property type="entry name" value="L domain-like"/>
    <property type="match status" value="1"/>
</dbReference>
<dbReference type="PANTHER" id="PTHR48063:SF112">
    <property type="entry name" value="RECEPTOR LIKE PROTEIN 30-LIKE"/>
    <property type="match status" value="1"/>
</dbReference>
<dbReference type="STRING" id="15368.A0A2K2CJ00"/>
<keyword evidence="5" id="KW-0472">Membrane</keyword>
<name>A0A2K2CJ00_BRADI</name>
<reference evidence="7" key="2">
    <citation type="submission" date="2017-06" db="EMBL/GenBank/DDBJ databases">
        <title>WGS assembly of Brachypodium distachyon.</title>
        <authorList>
            <consortium name="The International Brachypodium Initiative"/>
            <person name="Lucas S."/>
            <person name="Harmon-Smith M."/>
            <person name="Lail K."/>
            <person name="Tice H."/>
            <person name="Grimwood J."/>
            <person name="Bruce D."/>
            <person name="Barry K."/>
            <person name="Shu S."/>
            <person name="Lindquist E."/>
            <person name="Wang M."/>
            <person name="Pitluck S."/>
            <person name="Vogel J.P."/>
            <person name="Garvin D.F."/>
            <person name="Mockler T.C."/>
            <person name="Schmutz J."/>
            <person name="Rokhsar D."/>
            <person name="Bevan M.W."/>
        </authorList>
    </citation>
    <scope>NUCLEOTIDE SEQUENCE</scope>
    <source>
        <strain evidence="7">Bd21</strain>
    </source>
</reference>
<keyword evidence="3" id="KW-0732">Signal</keyword>
<keyword evidence="9" id="KW-1185">Reference proteome</keyword>
<dbReference type="Gramene" id="PNT61999">
    <property type="protein sequence ID" value="PNT61999"/>
    <property type="gene ID" value="BRADI_5g23950v3"/>
</dbReference>
<dbReference type="Pfam" id="PF00560">
    <property type="entry name" value="LRR_1"/>
    <property type="match status" value="5"/>
</dbReference>
<protein>
    <recommendedName>
        <fullName evidence="10">Leucine-rich repeat-containing N-terminal plant-type domain-containing protein</fullName>
    </recommendedName>
</protein>
<evidence type="ECO:0000313" key="8">
    <source>
        <dbReference type="EnsemblPlants" id="PNT61999"/>
    </source>
</evidence>
<gene>
    <name evidence="7" type="ORF">BRADI_5g23950v3</name>
</gene>
<dbReference type="InterPro" id="IPR001611">
    <property type="entry name" value="Leu-rich_rpt"/>
</dbReference>